<dbReference type="EMBL" id="CM003536">
    <property type="protein sequence ID" value="RCV41618.1"/>
    <property type="molecule type" value="Genomic_DNA"/>
</dbReference>
<feature type="compositionally biased region" description="Basic and acidic residues" evidence="1">
    <location>
        <begin position="29"/>
        <end position="42"/>
    </location>
</feature>
<dbReference type="AlphaFoldDB" id="K4AN92"/>
<organism evidence="3 4">
    <name type="scientific">Setaria italica</name>
    <name type="common">Foxtail millet</name>
    <name type="synonym">Panicum italicum</name>
    <dbReference type="NCBI Taxonomy" id="4555"/>
    <lineage>
        <taxon>Eukaryota</taxon>
        <taxon>Viridiplantae</taxon>
        <taxon>Streptophyta</taxon>
        <taxon>Embryophyta</taxon>
        <taxon>Tracheophyta</taxon>
        <taxon>Spermatophyta</taxon>
        <taxon>Magnoliopsida</taxon>
        <taxon>Liliopsida</taxon>
        <taxon>Poales</taxon>
        <taxon>Poaceae</taxon>
        <taxon>PACMAD clade</taxon>
        <taxon>Panicoideae</taxon>
        <taxon>Panicodae</taxon>
        <taxon>Paniceae</taxon>
        <taxon>Cenchrinae</taxon>
        <taxon>Setaria</taxon>
    </lineage>
</organism>
<proteinExistence type="predicted"/>
<reference evidence="3" key="3">
    <citation type="submission" date="2018-08" db="UniProtKB">
        <authorList>
            <consortium name="EnsemblPlants"/>
        </authorList>
    </citation>
    <scope>IDENTIFICATION</scope>
    <source>
        <strain evidence="3">Yugu1</strain>
    </source>
</reference>
<dbReference type="Gramene" id="KQK87868">
    <property type="protein sequence ID" value="KQK87868"/>
    <property type="gene ID" value="SETIT_040389mg"/>
</dbReference>
<evidence type="ECO:0000313" key="2">
    <source>
        <dbReference type="EMBL" id="RCV41618.1"/>
    </source>
</evidence>
<dbReference type="OrthoDB" id="682273at2759"/>
<dbReference type="GO" id="GO:0017148">
    <property type="term" value="P:negative regulation of translation"/>
    <property type="evidence" value="ECO:0007669"/>
    <property type="project" value="InterPro"/>
</dbReference>
<dbReference type="SUPFAM" id="SSF56371">
    <property type="entry name" value="Ribosome inactivating proteins (RIP)"/>
    <property type="match status" value="1"/>
</dbReference>
<dbReference type="EMBL" id="AGNK02005453">
    <property type="status" value="NOT_ANNOTATED_CDS"/>
    <property type="molecule type" value="Genomic_DNA"/>
</dbReference>
<dbReference type="GO" id="GO:0030598">
    <property type="term" value="F:rRNA N-glycosylase activity"/>
    <property type="evidence" value="ECO:0007669"/>
    <property type="project" value="InterPro"/>
</dbReference>
<feature type="region of interest" description="Disordered" evidence="1">
    <location>
        <begin position="9"/>
        <end position="69"/>
    </location>
</feature>
<dbReference type="HOGENOM" id="CLU_1573351_0_0_1"/>
<reference evidence="2 4" key="1">
    <citation type="journal article" date="2012" name="Nat. Biotechnol.">
        <title>Reference genome sequence of the model plant Setaria.</title>
        <authorList>
            <person name="Bennetzen J.L."/>
            <person name="Schmutz J."/>
            <person name="Wang H."/>
            <person name="Percifield R."/>
            <person name="Hawkins J."/>
            <person name="Pontaroli A.C."/>
            <person name="Estep M."/>
            <person name="Feng L."/>
            <person name="Vaughn J.N."/>
            <person name="Grimwood J."/>
            <person name="Jenkins J."/>
            <person name="Barry K."/>
            <person name="Lindquist E."/>
            <person name="Hellsten U."/>
            <person name="Deshpande S."/>
            <person name="Wang X."/>
            <person name="Wu X."/>
            <person name="Mitros T."/>
            <person name="Triplett J."/>
            <person name="Yang X."/>
            <person name="Ye C.Y."/>
            <person name="Mauro-Herrera M."/>
            <person name="Wang L."/>
            <person name="Li P."/>
            <person name="Sharma M."/>
            <person name="Sharma R."/>
            <person name="Ronald P.C."/>
            <person name="Panaud O."/>
            <person name="Kellogg E.A."/>
            <person name="Brutnell T.P."/>
            <person name="Doust A.N."/>
            <person name="Tuskan G.A."/>
            <person name="Rokhsar D."/>
            <person name="Devos K.M."/>
        </authorList>
    </citation>
    <scope>NUCLEOTIDE SEQUENCE [LARGE SCALE GENOMIC DNA]</scope>
    <source>
        <strain evidence="4">cv. Yugu1</strain>
        <strain evidence="2">Yugu1</strain>
    </source>
</reference>
<dbReference type="EnsemblPlants" id="KQK87868">
    <property type="protein sequence ID" value="KQK87868"/>
    <property type="gene ID" value="SETIT_040389mg"/>
</dbReference>
<keyword evidence="4" id="KW-1185">Reference proteome</keyword>
<dbReference type="Proteomes" id="UP000004995">
    <property type="component" value="Unassembled WGS sequence"/>
</dbReference>
<evidence type="ECO:0000256" key="1">
    <source>
        <dbReference type="SAM" id="MobiDB-lite"/>
    </source>
</evidence>
<sequence>MVLLRRLRASHPRLHPHGVPSQLPGPHRRVAEPEHDPSRGERAQASGKEPLLDSSGFDPSTASARDRDDAKVSAAQLMVMVPGALRFFPVKQKVMDGWESGSFLEALGERALLVSWKDFMASLMKWNETKQWKPLMIAPAVIRKYKIENEQDALRVVDLLFVPRSDGLSW</sequence>
<dbReference type="InterPro" id="IPR036041">
    <property type="entry name" value="Ribosome-inact_prot_sf"/>
</dbReference>
<evidence type="ECO:0000313" key="4">
    <source>
        <dbReference type="Proteomes" id="UP000004995"/>
    </source>
</evidence>
<gene>
    <name evidence="2" type="ORF">SETIT_9G151400v2</name>
</gene>
<evidence type="ECO:0000313" key="3">
    <source>
        <dbReference type="EnsemblPlants" id="KQK87868"/>
    </source>
</evidence>
<protein>
    <submittedName>
        <fullName evidence="2 3">Uncharacterized protein</fullName>
    </submittedName>
</protein>
<name>K4AN92_SETIT</name>
<reference evidence="2" key="2">
    <citation type="submission" date="2015-07" db="EMBL/GenBank/DDBJ databases">
        <authorList>
            <person name="Noorani M."/>
        </authorList>
    </citation>
    <scope>NUCLEOTIDE SEQUENCE</scope>
    <source>
        <strain evidence="2">Yugu1</strain>
    </source>
</reference>
<accession>K4AN92</accession>